<gene>
    <name evidence="1" type="ORF">K1T71_009841</name>
</gene>
<keyword evidence="2" id="KW-1185">Reference proteome</keyword>
<protein>
    <submittedName>
        <fullName evidence="1">Uncharacterized protein</fullName>
    </submittedName>
</protein>
<comment type="caution">
    <text evidence="1">The sequence shown here is derived from an EMBL/GenBank/DDBJ whole genome shotgun (WGS) entry which is preliminary data.</text>
</comment>
<proteinExistence type="predicted"/>
<accession>A0ACC1CT54</accession>
<evidence type="ECO:0000313" key="1">
    <source>
        <dbReference type="EMBL" id="KAJ0174733.1"/>
    </source>
</evidence>
<reference evidence="1 2" key="1">
    <citation type="journal article" date="2021" name="Front. Genet.">
        <title>Chromosome-Level Genome Assembly Reveals Significant Gene Expansion in the Toll and IMD Signaling Pathways of Dendrolimus kikuchii.</title>
        <authorList>
            <person name="Zhou J."/>
            <person name="Wu P."/>
            <person name="Xiong Z."/>
            <person name="Liu N."/>
            <person name="Zhao N."/>
            <person name="Ji M."/>
            <person name="Qiu Y."/>
            <person name="Yang B."/>
        </authorList>
    </citation>
    <scope>NUCLEOTIDE SEQUENCE [LARGE SCALE GENOMIC DNA]</scope>
    <source>
        <strain evidence="1">Ann1</strain>
    </source>
</reference>
<name>A0ACC1CT54_9NEOP</name>
<organism evidence="1 2">
    <name type="scientific">Dendrolimus kikuchii</name>
    <dbReference type="NCBI Taxonomy" id="765133"/>
    <lineage>
        <taxon>Eukaryota</taxon>
        <taxon>Metazoa</taxon>
        <taxon>Ecdysozoa</taxon>
        <taxon>Arthropoda</taxon>
        <taxon>Hexapoda</taxon>
        <taxon>Insecta</taxon>
        <taxon>Pterygota</taxon>
        <taxon>Neoptera</taxon>
        <taxon>Endopterygota</taxon>
        <taxon>Lepidoptera</taxon>
        <taxon>Glossata</taxon>
        <taxon>Ditrysia</taxon>
        <taxon>Bombycoidea</taxon>
        <taxon>Lasiocampidae</taxon>
        <taxon>Dendrolimus</taxon>
    </lineage>
</organism>
<sequence>MTVLGAIPDFDAMIPFEELYCKTKAALRRLQSKNTVLDCNHIQYNYKTALQSLAVVSNTPILQSSTHSDALCSPQSFVINDDLPQKSIPLSPNNLHIDSYRNDEVSPSMASCSLDVKKRRHIASYSPASTLAVSSKSLQSLTQSDASRLSQFSTSKPDLSHKNVPPPLINACRNDNISTSMSSYSHDVENYIQTASYSDTSTLAVLSTPLSSSALSASDGDRPSQLWATNTIPTSRNVTKPHNKSYVDSIRVCMNSEILPSITVNSDIDEDGRVNRTNKQTDSHATLTPSVVRVAIDGSLLKLVSSGRFGTRHCLFKSNDDELPQNFTPINGKYNMSFEDIADISWKMQIYILSLVIALSEAFFLFDEKEPVILCLKICPLYCSPRRRHDDDAALTYWDDDDYNHPFLENYQIETPVIPIYHHHFVWYKWDTTTTTTPKPTTTTMATTTEEPTFICQLCMKKCKTMKT</sequence>
<evidence type="ECO:0000313" key="2">
    <source>
        <dbReference type="Proteomes" id="UP000824533"/>
    </source>
</evidence>
<dbReference type="Proteomes" id="UP000824533">
    <property type="component" value="Linkage Group LG17"/>
</dbReference>
<dbReference type="EMBL" id="CM034403">
    <property type="protein sequence ID" value="KAJ0174733.1"/>
    <property type="molecule type" value="Genomic_DNA"/>
</dbReference>